<protein>
    <recommendedName>
        <fullName evidence="2">Enoyl reductase (ER) domain-containing protein</fullName>
    </recommendedName>
</protein>
<name>A0A8X8CWZ8_POPTO</name>
<dbReference type="Pfam" id="PF16884">
    <property type="entry name" value="ADH_N_2"/>
    <property type="match status" value="2"/>
</dbReference>
<dbReference type="GO" id="GO:0016628">
    <property type="term" value="F:oxidoreductase activity, acting on the CH-CH group of donors, NAD or NADP as acceptor"/>
    <property type="evidence" value="ECO:0007669"/>
    <property type="project" value="InterPro"/>
</dbReference>
<dbReference type="EMBL" id="JAAWWB010000012">
    <property type="protein sequence ID" value="KAG6769357.1"/>
    <property type="molecule type" value="Genomic_DNA"/>
</dbReference>
<feature type="domain" description="Enoyl reductase (ER)" evidence="2">
    <location>
        <begin position="298"/>
        <end position="623"/>
    </location>
</feature>
<dbReference type="FunFam" id="3.40.50.720:FF:000121">
    <property type="entry name" value="Prostaglandin reductase 2"/>
    <property type="match status" value="2"/>
</dbReference>
<dbReference type="InterPro" id="IPR045010">
    <property type="entry name" value="MDR_fam"/>
</dbReference>
<reference evidence="3" key="1">
    <citation type="journal article" date="2020" name="bioRxiv">
        <title>Hybrid origin of Populus tomentosa Carr. identified through genome sequencing and phylogenomic analysis.</title>
        <authorList>
            <person name="An X."/>
            <person name="Gao K."/>
            <person name="Chen Z."/>
            <person name="Li J."/>
            <person name="Yang X."/>
            <person name="Yang X."/>
            <person name="Zhou J."/>
            <person name="Guo T."/>
            <person name="Zhao T."/>
            <person name="Huang S."/>
            <person name="Miao D."/>
            <person name="Khan W.U."/>
            <person name="Rao P."/>
            <person name="Ye M."/>
            <person name="Lei B."/>
            <person name="Liao W."/>
            <person name="Wang J."/>
            <person name="Ji L."/>
            <person name="Li Y."/>
            <person name="Guo B."/>
            <person name="Mustafa N.S."/>
            <person name="Li S."/>
            <person name="Yun Q."/>
            <person name="Keller S.R."/>
            <person name="Mao J."/>
            <person name="Zhang R."/>
            <person name="Strauss S.H."/>
        </authorList>
    </citation>
    <scope>NUCLEOTIDE SEQUENCE</scope>
    <source>
        <strain evidence="3">GM15</strain>
        <tissue evidence="3">Leaf</tissue>
    </source>
</reference>
<keyword evidence="1" id="KW-0560">Oxidoreductase</keyword>
<proteinExistence type="predicted"/>
<organism evidence="3 4">
    <name type="scientific">Populus tomentosa</name>
    <name type="common">Chinese white poplar</name>
    <dbReference type="NCBI Taxonomy" id="118781"/>
    <lineage>
        <taxon>Eukaryota</taxon>
        <taxon>Viridiplantae</taxon>
        <taxon>Streptophyta</taxon>
        <taxon>Embryophyta</taxon>
        <taxon>Tracheophyta</taxon>
        <taxon>Spermatophyta</taxon>
        <taxon>Magnoliopsida</taxon>
        <taxon>eudicotyledons</taxon>
        <taxon>Gunneridae</taxon>
        <taxon>Pentapetalae</taxon>
        <taxon>rosids</taxon>
        <taxon>fabids</taxon>
        <taxon>Malpighiales</taxon>
        <taxon>Salicaceae</taxon>
        <taxon>Saliceae</taxon>
        <taxon>Populus</taxon>
    </lineage>
</organism>
<dbReference type="OrthoDB" id="809632at2759"/>
<accession>A0A8X8CWZ8</accession>
<sequence length="628" mass="67883">MEVNNRYVTITKHIQGSAKESDFELKVAPLGLSVEPGSNDIIVKNLCVSIDPYQLNRMKSYSSSQKTVQAAVGISPGLPIDALGVGKVLVSDNPEFVKDDLVVGFVHWGEYSVVKGGMLRKLDPKTELPLSYHAGILGLSGLTAYAGLFEICKPRMGDKVFVSAACGSVGNLVGQYAKLSGCYVVGCAGSRDKVALLKEKLGFDDAFNYKEETDLNSALTRYFPDGIDIYFDNVGGDMLEAAVANMNPSGRVAACGAIAEYSDAAKRAAPNMIDVIYKRIKIQGFLAMDHISLHSVRGSADESDFELKVASLGLAAEPGSDEIILRNLFVSIDPAQINRMKSYSSSQKSVKTESGIVPGQPIQALGVAKVLVSHHPEFGKDDLVVGFIHWGDYSVQKVEMLRKLDPTIEFPLSYHLGVLEFNGPSAYVGLFEICKPRKGERVFVSAACGSVGNLVGQYAKTSGCFVVGSAGSNYKVALLKEKLGFDDAFNYKEETDFKSTLQRYFPDGIDIYFDNVGAEMLEAAVANMNKLGRVAACGVIAEYTDGGKRAAPSMIDIIYKRIKIHGFIATDHSNLLSDFMTTTIDYIRSGKIKVLEDISVGLETIPAAFTGLFHGHNVGKKIVKIADE</sequence>
<evidence type="ECO:0000256" key="1">
    <source>
        <dbReference type="ARBA" id="ARBA00023002"/>
    </source>
</evidence>
<dbReference type="AlphaFoldDB" id="A0A8X8CWZ8"/>
<evidence type="ECO:0000259" key="2">
    <source>
        <dbReference type="SMART" id="SM00829"/>
    </source>
</evidence>
<dbReference type="Pfam" id="PF00107">
    <property type="entry name" value="ADH_zinc_N"/>
    <property type="match status" value="2"/>
</dbReference>
<comment type="caution">
    <text evidence="3">The sequence shown here is derived from an EMBL/GenBank/DDBJ whole genome shotgun (WGS) entry which is preliminary data.</text>
</comment>
<evidence type="ECO:0000313" key="4">
    <source>
        <dbReference type="Proteomes" id="UP000886885"/>
    </source>
</evidence>
<dbReference type="InterPro" id="IPR020843">
    <property type="entry name" value="ER"/>
</dbReference>
<evidence type="ECO:0000313" key="3">
    <source>
        <dbReference type="EMBL" id="KAG6769357.1"/>
    </source>
</evidence>
<gene>
    <name evidence="3" type="ORF">POTOM_024988</name>
</gene>
<dbReference type="InterPro" id="IPR041694">
    <property type="entry name" value="ADH_N_2"/>
</dbReference>
<dbReference type="InterPro" id="IPR013149">
    <property type="entry name" value="ADH-like_C"/>
</dbReference>
<dbReference type="PANTHER" id="PTHR43205">
    <property type="entry name" value="PROSTAGLANDIN REDUCTASE"/>
    <property type="match status" value="1"/>
</dbReference>
<dbReference type="PANTHER" id="PTHR43205:SF12">
    <property type="entry name" value="OS06G0602900 PROTEIN"/>
    <property type="match status" value="1"/>
</dbReference>
<keyword evidence="4" id="KW-1185">Reference proteome</keyword>
<dbReference type="Proteomes" id="UP000886885">
    <property type="component" value="Chromosome 6D"/>
</dbReference>
<dbReference type="SMART" id="SM00829">
    <property type="entry name" value="PKS_ER"/>
    <property type="match status" value="1"/>
</dbReference>